<protein>
    <submittedName>
        <fullName evidence="2">Uncharacterized protein</fullName>
    </submittedName>
</protein>
<dbReference type="EMBL" id="JAEACQ010000243">
    <property type="protein sequence ID" value="MBL7630146.1"/>
    <property type="molecule type" value="Genomic_DNA"/>
</dbReference>
<keyword evidence="3" id="KW-1185">Reference proteome</keyword>
<comment type="caution">
    <text evidence="2">The sequence shown here is derived from an EMBL/GenBank/DDBJ whole genome shotgun (WGS) entry which is preliminary data.</text>
</comment>
<reference evidence="2" key="1">
    <citation type="submission" date="2020-12" db="EMBL/GenBank/DDBJ databases">
        <title>Genomic characterization of non-nitrogen-fixing Frankia strains.</title>
        <authorList>
            <person name="Carlos-Shanley C."/>
            <person name="Guerra T."/>
            <person name="Hahn D."/>
        </authorList>
    </citation>
    <scope>NUCLEOTIDE SEQUENCE</scope>
    <source>
        <strain evidence="2">CN6</strain>
    </source>
</reference>
<dbReference type="Proteomes" id="UP000604475">
    <property type="component" value="Unassembled WGS sequence"/>
</dbReference>
<gene>
    <name evidence="2" type="ORF">I7412_23875</name>
</gene>
<evidence type="ECO:0000256" key="1">
    <source>
        <dbReference type="SAM" id="MobiDB-lite"/>
    </source>
</evidence>
<accession>A0A937RQJ2</accession>
<dbReference type="RefSeq" id="WP_202999879.1">
    <property type="nucleotide sequence ID" value="NZ_JADWYU010000136.1"/>
</dbReference>
<dbReference type="AlphaFoldDB" id="A0A937RQJ2"/>
<evidence type="ECO:0000313" key="2">
    <source>
        <dbReference type="EMBL" id="MBL7630146.1"/>
    </source>
</evidence>
<proteinExistence type="predicted"/>
<sequence length="447" mass="48059">MADIPTTASGASDGRLPSAALACRAQPATGASPFSGLSAGLRTERYAGSAPVVETVISTSPNAAAACRLAESATTAGMLVALVRQACRVATDRAALITEITIKLVPPAHMLETLDLICQTATTSVAAAFDEWGPVDDTIATLNKRFDLAGQVEADLAAAGLEGWLWEDPITSPNKGSDLASQVDTTDADNRSRSTVLVQQTFSPASSMLRQAFRMIELAFVLSGMIADMHGIFASLLRADLRHVRRGAQVGDVEEVDEFIGDYLSKSIRAYLAEVGKVERGADRSWNYSRAEARSAVVIVLLDPVLGVLLGEDADPYAIIEDLRAGLRRQIRGFQPVWTHKYRGVGVLMLDSGGSFEKESSQDLLPSEFEDPRLQRAHAMFSTDEWAVLITYLDGDGRGTWRDAALAAGQTADFGERVRRKTPRVRNEVERRLKAGLPRGRAGEAAS</sequence>
<feature type="region of interest" description="Disordered" evidence="1">
    <location>
        <begin position="420"/>
        <end position="447"/>
    </location>
</feature>
<name>A0A937RQJ2_9ACTN</name>
<organism evidence="2 3">
    <name type="scientific">Frankia nepalensis</name>
    <dbReference type="NCBI Taxonomy" id="1836974"/>
    <lineage>
        <taxon>Bacteria</taxon>
        <taxon>Bacillati</taxon>
        <taxon>Actinomycetota</taxon>
        <taxon>Actinomycetes</taxon>
        <taxon>Frankiales</taxon>
        <taxon>Frankiaceae</taxon>
        <taxon>Frankia</taxon>
    </lineage>
</organism>
<evidence type="ECO:0000313" key="3">
    <source>
        <dbReference type="Proteomes" id="UP000604475"/>
    </source>
</evidence>